<organism evidence="1 2">
    <name type="scientific">Gigaspora margarita</name>
    <dbReference type="NCBI Taxonomy" id="4874"/>
    <lineage>
        <taxon>Eukaryota</taxon>
        <taxon>Fungi</taxon>
        <taxon>Fungi incertae sedis</taxon>
        <taxon>Mucoromycota</taxon>
        <taxon>Glomeromycotina</taxon>
        <taxon>Glomeromycetes</taxon>
        <taxon>Diversisporales</taxon>
        <taxon>Gigasporaceae</taxon>
        <taxon>Gigaspora</taxon>
    </lineage>
</organism>
<comment type="caution">
    <text evidence="1">The sequence shown here is derived from an EMBL/GenBank/DDBJ whole genome shotgun (WGS) entry which is preliminary data.</text>
</comment>
<sequence length="93" mass="10699">ETNLGVQELSNNIKEYIQIIDQIAVTEDILMNEGIIEIVMDEFRDNETDDDNSNEEPPSPPITIMEAIEVLEKVIRKGFDKNGLIILWKKLKK</sequence>
<protein>
    <submittedName>
        <fullName evidence="1">6644_t:CDS:1</fullName>
    </submittedName>
</protein>
<evidence type="ECO:0000313" key="2">
    <source>
        <dbReference type="Proteomes" id="UP000789901"/>
    </source>
</evidence>
<keyword evidence="2" id="KW-1185">Reference proteome</keyword>
<proteinExistence type="predicted"/>
<accession>A0ABN7WI14</accession>
<name>A0ABN7WI14_GIGMA</name>
<evidence type="ECO:0000313" key="1">
    <source>
        <dbReference type="EMBL" id="CAG8832750.1"/>
    </source>
</evidence>
<reference evidence="1 2" key="1">
    <citation type="submission" date="2021-06" db="EMBL/GenBank/DDBJ databases">
        <authorList>
            <person name="Kallberg Y."/>
            <person name="Tangrot J."/>
            <person name="Rosling A."/>
        </authorList>
    </citation>
    <scope>NUCLEOTIDE SEQUENCE [LARGE SCALE GENOMIC DNA]</scope>
    <source>
        <strain evidence="1 2">120-4 pot B 10/14</strain>
    </source>
</reference>
<dbReference type="Proteomes" id="UP000789901">
    <property type="component" value="Unassembled WGS sequence"/>
</dbReference>
<dbReference type="EMBL" id="CAJVQB010045998">
    <property type="protein sequence ID" value="CAG8832750.1"/>
    <property type="molecule type" value="Genomic_DNA"/>
</dbReference>
<gene>
    <name evidence="1" type="ORF">GMARGA_LOCUS31210</name>
</gene>
<feature type="non-terminal residue" evidence="1">
    <location>
        <position position="1"/>
    </location>
</feature>